<feature type="signal peptide" evidence="10">
    <location>
        <begin position="1"/>
        <end position="19"/>
    </location>
</feature>
<dbReference type="PROSITE" id="PS00104">
    <property type="entry name" value="EPSP_SYNTHASE_1"/>
    <property type="match status" value="1"/>
</dbReference>
<evidence type="ECO:0000256" key="2">
    <source>
        <dbReference type="ARBA" id="ARBA00009948"/>
    </source>
</evidence>
<evidence type="ECO:0000256" key="1">
    <source>
        <dbReference type="ARBA" id="ARBA00004811"/>
    </source>
</evidence>
<keyword evidence="13" id="KW-1185">Reference proteome</keyword>
<dbReference type="EMBL" id="NBIV01000009">
    <property type="protein sequence ID" value="PXF49029.1"/>
    <property type="molecule type" value="Genomic_DNA"/>
</dbReference>
<name>A0A2V3J3T4_9FLOR</name>
<dbReference type="FunFam" id="3.65.10.10:FF:000004">
    <property type="entry name" value="3-phosphoshikimate 1-carboxyvinyltransferase"/>
    <property type="match status" value="1"/>
</dbReference>
<evidence type="ECO:0000256" key="5">
    <source>
        <dbReference type="ARBA" id="ARBA00022605"/>
    </source>
</evidence>
<dbReference type="NCBIfam" id="TIGR01356">
    <property type="entry name" value="aroA"/>
    <property type="match status" value="1"/>
</dbReference>
<dbReference type="Gene3D" id="3.65.10.10">
    <property type="entry name" value="Enolpyruvate transferase domain"/>
    <property type="match status" value="2"/>
</dbReference>
<dbReference type="HAMAP" id="MF_00210">
    <property type="entry name" value="EPSP_synth"/>
    <property type="match status" value="1"/>
</dbReference>
<evidence type="ECO:0000256" key="10">
    <source>
        <dbReference type="SAM" id="SignalP"/>
    </source>
</evidence>
<keyword evidence="10" id="KW-0732">Signal</keyword>
<evidence type="ECO:0000259" key="11">
    <source>
        <dbReference type="Pfam" id="PF00275"/>
    </source>
</evidence>
<dbReference type="PANTHER" id="PTHR21090:SF5">
    <property type="entry name" value="PENTAFUNCTIONAL AROM POLYPEPTIDE"/>
    <property type="match status" value="1"/>
</dbReference>
<organism evidence="12 13">
    <name type="scientific">Gracilariopsis chorda</name>
    <dbReference type="NCBI Taxonomy" id="448386"/>
    <lineage>
        <taxon>Eukaryota</taxon>
        <taxon>Rhodophyta</taxon>
        <taxon>Florideophyceae</taxon>
        <taxon>Rhodymeniophycidae</taxon>
        <taxon>Gracilariales</taxon>
        <taxon>Gracilariaceae</taxon>
        <taxon>Gracilariopsis</taxon>
    </lineage>
</organism>
<evidence type="ECO:0000313" key="13">
    <source>
        <dbReference type="Proteomes" id="UP000247409"/>
    </source>
</evidence>
<proteinExistence type="inferred from homology"/>
<keyword evidence="5 9" id="KW-0028">Amino-acid biosynthesis</keyword>
<dbReference type="InterPro" id="IPR036968">
    <property type="entry name" value="Enolpyruvate_Tfrase_sf"/>
</dbReference>
<evidence type="ECO:0000256" key="4">
    <source>
        <dbReference type="ARBA" id="ARBA00022490"/>
    </source>
</evidence>
<evidence type="ECO:0000256" key="8">
    <source>
        <dbReference type="ARBA" id="ARBA00044633"/>
    </source>
</evidence>
<comment type="caution">
    <text evidence="12">The sequence shown here is derived from an EMBL/GenBank/DDBJ whole genome shotgun (WGS) entry which is preliminary data.</text>
</comment>
<dbReference type="InterPro" id="IPR001986">
    <property type="entry name" value="Enolpyruvate_Tfrase_dom"/>
</dbReference>
<dbReference type="PIRSF" id="PIRSF000505">
    <property type="entry name" value="EPSPS"/>
    <property type="match status" value="1"/>
</dbReference>
<dbReference type="InterPro" id="IPR013792">
    <property type="entry name" value="RNA3'P_cycl/enolpyr_Trfase_a/b"/>
</dbReference>
<dbReference type="PANTHER" id="PTHR21090">
    <property type="entry name" value="AROM/DEHYDROQUINATE SYNTHASE"/>
    <property type="match status" value="1"/>
</dbReference>
<protein>
    <recommendedName>
        <fullName evidence="3 9">3-phosphoshikimate 1-carboxyvinyltransferase</fullName>
        <ecNumber evidence="3 9">2.5.1.19</ecNumber>
    </recommendedName>
</protein>
<feature type="domain" description="Enolpyruvate transferase" evidence="11">
    <location>
        <begin position="56"/>
        <end position="474"/>
    </location>
</feature>
<dbReference type="GO" id="GO:0009423">
    <property type="term" value="P:chorismate biosynthetic process"/>
    <property type="evidence" value="ECO:0007669"/>
    <property type="project" value="UniProtKB-UniRule"/>
</dbReference>
<evidence type="ECO:0000313" key="12">
    <source>
        <dbReference type="EMBL" id="PXF49029.1"/>
    </source>
</evidence>
<dbReference type="InterPro" id="IPR006264">
    <property type="entry name" value="EPSP_synthase"/>
</dbReference>
<evidence type="ECO:0000256" key="6">
    <source>
        <dbReference type="ARBA" id="ARBA00022679"/>
    </source>
</evidence>
<keyword evidence="6 9" id="KW-0808">Transferase</keyword>
<keyword evidence="4" id="KW-0963">Cytoplasm</keyword>
<dbReference type="EC" id="2.5.1.19" evidence="3 9"/>
<dbReference type="GO" id="GO:0009073">
    <property type="term" value="P:aromatic amino acid family biosynthetic process"/>
    <property type="evidence" value="ECO:0007669"/>
    <property type="project" value="UniProtKB-UniRule"/>
</dbReference>
<comment type="catalytic activity">
    <reaction evidence="8">
        <text>3-phosphoshikimate + phosphoenolpyruvate = 5-O-(1-carboxyvinyl)-3-phosphoshikimate + phosphate</text>
        <dbReference type="Rhea" id="RHEA:21256"/>
        <dbReference type="ChEBI" id="CHEBI:43474"/>
        <dbReference type="ChEBI" id="CHEBI:57701"/>
        <dbReference type="ChEBI" id="CHEBI:58702"/>
        <dbReference type="ChEBI" id="CHEBI:145989"/>
        <dbReference type="EC" id="2.5.1.19"/>
    </reaction>
    <physiologicalReaction direction="left-to-right" evidence="8">
        <dbReference type="Rhea" id="RHEA:21257"/>
    </physiologicalReaction>
</comment>
<gene>
    <name evidence="12" type="ORF">BWQ96_01167</name>
</gene>
<dbReference type="GO" id="GO:0008652">
    <property type="term" value="P:amino acid biosynthetic process"/>
    <property type="evidence" value="ECO:0007669"/>
    <property type="project" value="UniProtKB-KW"/>
</dbReference>
<dbReference type="InterPro" id="IPR023193">
    <property type="entry name" value="EPSP_synthase_CS"/>
</dbReference>
<dbReference type="Proteomes" id="UP000247409">
    <property type="component" value="Unassembled WGS sequence"/>
</dbReference>
<dbReference type="UniPathway" id="UPA00053">
    <property type="reaction ID" value="UER00089"/>
</dbReference>
<evidence type="ECO:0000256" key="9">
    <source>
        <dbReference type="RuleBase" id="RU004164"/>
    </source>
</evidence>
<keyword evidence="7 9" id="KW-0057">Aromatic amino acid biosynthesis</keyword>
<evidence type="ECO:0000256" key="3">
    <source>
        <dbReference type="ARBA" id="ARBA00012450"/>
    </source>
</evidence>
<evidence type="ECO:0000256" key="7">
    <source>
        <dbReference type="ARBA" id="ARBA00023141"/>
    </source>
</evidence>
<dbReference type="SUPFAM" id="SSF55205">
    <property type="entry name" value="EPT/RTPC-like"/>
    <property type="match status" value="1"/>
</dbReference>
<comment type="similarity">
    <text evidence="2 9">Belongs to the EPSP synthase family.</text>
</comment>
<dbReference type="GO" id="GO:0003866">
    <property type="term" value="F:3-phosphoshikimate 1-carboxyvinyltransferase activity"/>
    <property type="evidence" value="ECO:0007669"/>
    <property type="project" value="UniProtKB-UniRule"/>
</dbReference>
<reference evidence="12 13" key="1">
    <citation type="journal article" date="2018" name="Mol. Biol. Evol.">
        <title>Analysis of the draft genome of the red seaweed Gracilariopsis chorda provides insights into genome size evolution in Rhodophyta.</title>
        <authorList>
            <person name="Lee J."/>
            <person name="Yang E.C."/>
            <person name="Graf L."/>
            <person name="Yang J.H."/>
            <person name="Qiu H."/>
            <person name="Zel Zion U."/>
            <person name="Chan C.X."/>
            <person name="Stephens T.G."/>
            <person name="Weber A.P.M."/>
            <person name="Boo G.H."/>
            <person name="Boo S.M."/>
            <person name="Kim K.M."/>
            <person name="Shin Y."/>
            <person name="Jung M."/>
            <person name="Lee S.J."/>
            <person name="Yim H.S."/>
            <person name="Lee J.H."/>
            <person name="Bhattacharya D."/>
            <person name="Yoon H.S."/>
        </authorList>
    </citation>
    <scope>NUCLEOTIDE SEQUENCE [LARGE SCALE GENOMIC DNA]</scope>
    <source>
        <strain evidence="12 13">SKKU-2015</strain>
        <tissue evidence="12">Whole body</tissue>
    </source>
</reference>
<dbReference type="OrthoDB" id="197068at2759"/>
<feature type="chain" id="PRO_5016069734" description="3-phosphoshikimate 1-carboxyvinyltransferase" evidence="10">
    <location>
        <begin position="20"/>
        <end position="478"/>
    </location>
</feature>
<dbReference type="AlphaFoldDB" id="A0A2V3J3T4"/>
<comment type="pathway">
    <text evidence="1 9">Metabolic intermediate biosynthesis; chorismate biosynthesis; chorismate from D-erythrose 4-phosphate and phosphoenolpyruvate: step 6/7.</text>
</comment>
<dbReference type="CDD" id="cd01556">
    <property type="entry name" value="EPSP_synthase"/>
    <property type="match status" value="1"/>
</dbReference>
<sequence>MVLLTFVSALPLASRYGSSSVCKIERRAPLPRAACARACRASVRMAASTAESLRLNPIKQMSGTISLPGSKSLSNRILLLSALAEGTTIIENLLESDDVRYMKAALDQLSIRHEQIGSLVHVTGCAGDIPAPSAELFLGNAGTAMRPLTAALCTPAKPGTFVLDGTPRMRERPIADLIDALKQLGADVECSNTGCPPVTIRNSSGLPGGEAYVSGKISSQYLSALLMAAPLAKKDVTIIIKDTLVSVPYVKMTINLMARYGVRVDVNQQYTQFTIASQQQYKSPGQVFVEGDASSASYFLAGAAITGGAVTVSGCGSDSIQGDVDFARVLEQMGAQVEWEKNSITVSRETGTELRGVDVDCGDIPDAAMSLATTALFAKGQTAIRNVYNWRVKETERMKAIVTELRKLGADVEEGYDYCVITPPGVIKPEVAIDTYDDHRMAMAFSLVACGGVPVIINDPGCTAKTFPTYFEELAKLT</sequence>
<dbReference type="Pfam" id="PF00275">
    <property type="entry name" value="EPSP_synthase"/>
    <property type="match status" value="1"/>
</dbReference>
<dbReference type="STRING" id="448386.A0A2V3J3T4"/>
<dbReference type="PROSITE" id="PS00885">
    <property type="entry name" value="EPSP_SYNTHASE_2"/>
    <property type="match status" value="1"/>
</dbReference>
<dbReference type="FunFam" id="3.65.10.10:FF:000003">
    <property type="entry name" value="3-phosphoshikimate 1-carboxyvinyltransferase"/>
    <property type="match status" value="1"/>
</dbReference>
<accession>A0A2V3J3T4</accession>